<name>A0A1V9EJ99_9BACT</name>
<keyword evidence="2" id="KW-1185">Reference proteome</keyword>
<dbReference type="Proteomes" id="UP000192276">
    <property type="component" value="Unassembled WGS sequence"/>
</dbReference>
<organism evidence="1 2">
    <name type="scientific">Niastella populi</name>
    <dbReference type="NCBI Taxonomy" id="550983"/>
    <lineage>
        <taxon>Bacteria</taxon>
        <taxon>Pseudomonadati</taxon>
        <taxon>Bacteroidota</taxon>
        <taxon>Chitinophagia</taxon>
        <taxon>Chitinophagales</taxon>
        <taxon>Chitinophagaceae</taxon>
        <taxon>Niastella</taxon>
    </lineage>
</organism>
<dbReference type="SUPFAM" id="SSF53335">
    <property type="entry name" value="S-adenosyl-L-methionine-dependent methyltransferases"/>
    <property type="match status" value="1"/>
</dbReference>
<reference evidence="2" key="1">
    <citation type="submission" date="2016-04" db="EMBL/GenBank/DDBJ databases">
        <authorList>
            <person name="Chen L."/>
            <person name="Zhuang W."/>
            <person name="Wang G."/>
        </authorList>
    </citation>
    <scope>NUCLEOTIDE SEQUENCE [LARGE SCALE GENOMIC DNA]</scope>
    <source>
        <strain evidence="2">208</strain>
    </source>
</reference>
<evidence type="ECO:0000313" key="1">
    <source>
        <dbReference type="EMBL" id="OQP46210.1"/>
    </source>
</evidence>
<dbReference type="OrthoDB" id="517270at2"/>
<dbReference type="RefSeq" id="WP_081171096.1">
    <property type="nucleotide sequence ID" value="NZ_LWBP01000248.1"/>
</dbReference>
<dbReference type="AlphaFoldDB" id="A0A1V9EJ99"/>
<dbReference type="Pfam" id="PF13489">
    <property type="entry name" value="Methyltransf_23"/>
    <property type="match status" value="1"/>
</dbReference>
<gene>
    <name evidence="1" type="ORF">A4R26_32080</name>
</gene>
<dbReference type="InterPro" id="IPR029063">
    <property type="entry name" value="SAM-dependent_MTases_sf"/>
</dbReference>
<evidence type="ECO:0000313" key="2">
    <source>
        <dbReference type="Proteomes" id="UP000192276"/>
    </source>
</evidence>
<protein>
    <recommendedName>
        <fullName evidence="3">Methyltransferase domain-containing protein</fullName>
    </recommendedName>
</protein>
<proteinExistence type="predicted"/>
<comment type="caution">
    <text evidence="1">The sequence shown here is derived from an EMBL/GenBank/DDBJ whole genome shotgun (WGS) entry which is preliminary data.</text>
</comment>
<dbReference type="Gene3D" id="3.40.50.150">
    <property type="entry name" value="Vaccinia Virus protein VP39"/>
    <property type="match status" value="1"/>
</dbReference>
<dbReference type="EMBL" id="LWBP01000248">
    <property type="protein sequence ID" value="OQP46210.1"/>
    <property type="molecule type" value="Genomic_DNA"/>
</dbReference>
<evidence type="ECO:0008006" key="3">
    <source>
        <dbReference type="Google" id="ProtNLM"/>
    </source>
</evidence>
<accession>A0A1V9EJ99</accession>
<sequence>MQLLSEEKLVWSPTVANSRMNRERNSSGINSYEQELKFKPEEFLLSKIKELGNASWIDICCGQGKALIQTSNYFYKLGLQDNVLLEGIDLVEGFSFSDNETGPVKFQSQSVINWIPSREYDLITCVHGIHYIGDKLKVIEILLNSLTSTGLFIANLDLNNIAIKSTKSNSFLKNLFLKKGITYDSRKKLLSRTGKIKISFDLVYLGADDNYGPNYTGQDSVTSYYED</sequence>
<dbReference type="STRING" id="550983.A4R26_32080"/>